<dbReference type="InterPro" id="IPR005139">
    <property type="entry name" value="PCRF"/>
</dbReference>
<protein>
    <recommendedName>
        <fullName evidence="3">Prokaryotic-type class I peptide chain release factors domain-containing protein</fullName>
    </recommendedName>
</protein>
<dbReference type="InterPro" id="IPR000352">
    <property type="entry name" value="Pep_chain_release_fac_I"/>
</dbReference>
<evidence type="ECO:0000313" key="4">
    <source>
        <dbReference type="EMBL" id="SUZ69211.1"/>
    </source>
</evidence>
<dbReference type="HAMAP" id="MF_00094">
    <property type="entry name" value="Rel_fac_2"/>
    <property type="match status" value="1"/>
</dbReference>
<dbReference type="Gene3D" id="3.30.160.20">
    <property type="match status" value="1"/>
</dbReference>
<dbReference type="NCBIfam" id="TIGR00020">
    <property type="entry name" value="prfB"/>
    <property type="match status" value="1"/>
</dbReference>
<dbReference type="PANTHER" id="PTHR43116:SF3">
    <property type="entry name" value="CLASS I PEPTIDE CHAIN RELEASE FACTOR"/>
    <property type="match status" value="1"/>
</dbReference>
<feature type="non-terminal residue" evidence="4">
    <location>
        <position position="1"/>
    </location>
</feature>
<dbReference type="Gene3D" id="3.30.70.1660">
    <property type="match status" value="1"/>
</dbReference>
<dbReference type="PANTHER" id="PTHR43116">
    <property type="entry name" value="PEPTIDE CHAIN RELEASE FACTOR 2"/>
    <property type="match status" value="1"/>
</dbReference>
<dbReference type="InterPro" id="IPR004374">
    <property type="entry name" value="PrfB"/>
</dbReference>
<sequence>VLDKEMAGSGFWDNQDQAREVIVESNRLKSWVDPWKELDEKSSELVELGTLLEAESDDDLEAEWLAEIGEVERRSEALEVRTMLQGSDDHRGALLTVHPGAGGLESQDWAEMLTRMYMRWAERHGYSVNVLDLQPAEEAGIKSATLEVSGDDAYGYLKAEKGVHRLVRISPFDAQSRRHTSFASVFVYPEVDDTIEIEIDDSDLRVDTFRASGAGGQHVNKTDSAIRITHIPTGIVVSCQQERSQHKNRATAMKMLKAGLYERALEEREKEKAELESTKTEIGWGNQIRSYVFQPYTMVNDHRTELKVGDVSKVMDGDLDPFIEAYLKQSTGQGAAK</sequence>
<comment type="similarity">
    <text evidence="1">Belongs to the prokaryotic/mitochondrial release factor family.</text>
</comment>
<evidence type="ECO:0000256" key="2">
    <source>
        <dbReference type="ARBA" id="ARBA00022917"/>
    </source>
</evidence>
<evidence type="ECO:0000256" key="1">
    <source>
        <dbReference type="ARBA" id="ARBA00010835"/>
    </source>
</evidence>
<reference evidence="4" key="1">
    <citation type="submission" date="2018-05" db="EMBL/GenBank/DDBJ databases">
        <authorList>
            <person name="Lanie J.A."/>
            <person name="Ng W.-L."/>
            <person name="Kazmierczak K.M."/>
            <person name="Andrzejewski T.M."/>
            <person name="Davidsen T.M."/>
            <person name="Wayne K.J."/>
            <person name="Tettelin H."/>
            <person name="Glass J.I."/>
            <person name="Rusch D."/>
            <person name="Podicherti R."/>
            <person name="Tsui H.-C.T."/>
            <person name="Winkler M.E."/>
        </authorList>
    </citation>
    <scope>NUCLEOTIDE SEQUENCE</scope>
</reference>
<dbReference type="GO" id="GO:0005737">
    <property type="term" value="C:cytoplasm"/>
    <property type="evidence" value="ECO:0007669"/>
    <property type="project" value="InterPro"/>
</dbReference>
<dbReference type="EMBL" id="UINC01001055">
    <property type="protein sequence ID" value="SUZ69211.1"/>
    <property type="molecule type" value="Genomic_DNA"/>
</dbReference>
<organism evidence="4">
    <name type="scientific">marine metagenome</name>
    <dbReference type="NCBI Taxonomy" id="408172"/>
    <lineage>
        <taxon>unclassified sequences</taxon>
        <taxon>metagenomes</taxon>
        <taxon>ecological metagenomes</taxon>
    </lineage>
</organism>
<feature type="domain" description="Prokaryotic-type class I peptide chain release factors" evidence="3">
    <location>
        <begin position="210"/>
        <end position="226"/>
    </location>
</feature>
<dbReference type="AlphaFoldDB" id="A0A381PQ97"/>
<name>A0A381PQ97_9ZZZZ</name>
<dbReference type="SMART" id="SM00937">
    <property type="entry name" value="PCRF"/>
    <property type="match status" value="1"/>
</dbReference>
<keyword evidence="2" id="KW-0648">Protein biosynthesis</keyword>
<accession>A0A381PQ97</accession>
<dbReference type="Gene3D" id="1.20.58.410">
    <property type="entry name" value="Release factor"/>
    <property type="match status" value="1"/>
</dbReference>
<dbReference type="Pfam" id="PF03462">
    <property type="entry name" value="PCRF"/>
    <property type="match status" value="1"/>
</dbReference>
<dbReference type="InterPro" id="IPR045853">
    <property type="entry name" value="Pep_chain_release_fac_I_sf"/>
</dbReference>
<dbReference type="FunFam" id="3.30.160.20:FF:000010">
    <property type="entry name" value="Peptide chain release factor 2"/>
    <property type="match status" value="1"/>
</dbReference>
<proteinExistence type="inferred from homology"/>
<dbReference type="Pfam" id="PF00472">
    <property type="entry name" value="RF-1"/>
    <property type="match status" value="1"/>
</dbReference>
<dbReference type="PROSITE" id="PS00745">
    <property type="entry name" value="RF_PROK_I"/>
    <property type="match status" value="1"/>
</dbReference>
<dbReference type="SUPFAM" id="SSF75620">
    <property type="entry name" value="Release factor"/>
    <property type="match status" value="1"/>
</dbReference>
<evidence type="ECO:0000259" key="3">
    <source>
        <dbReference type="PROSITE" id="PS00745"/>
    </source>
</evidence>
<dbReference type="GO" id="GO:0016149">
    <property type="term" value="F:translation release factor activity, codon specific"/>
    <property type="evidence" value="ECO:0007669"/>
    <property type="project" value="InterPro"/>
</dbReference>
<gene>
    <name evidence="4" type="ORF">METZ01_LOCUS22065</name>
</gene>